<dbReference type="NCBIfam" id="TIGR00635">
    <property type="entry name" value="ruvB"/>
    <property type="match status" value="1"/>
</dbReference>
<evidence type="ECO:0000256" key="4">
    <source>
        <dbReference type="ARBA" id="ARBA00022801"/>
    </source>
</evidence>
<keyword evidence="2 9" id="KW-0547">Nucleotide-binding</keyword>
<dbReference type="GO" id="GO:0016787">
    <property type="term" value="F:hydrolase activity"/>
    <property type="evidence" value="ECO:0007669"/>
    <property type="project" value="UniProtKB-KW"/>
</dbReference>
<feature type="binding site" evidence="9">
    <location>
        <position position="62"/>
    </location>
    <ligand>
        <name>ATP</name>
        <dbReference type="ChEBI" id="CHEBI:30616"/>
    </ligand>
</feature>
<dbReference type="CDD" id="cd00009">
    <property type="entry name" value="AAA"/>
    <property type="match status" value="1"/>
</dbReference>
<feature type="binding site" evidence="9">
    <location>
        <position position="59"/>
    </location>
    <ligand>
        <name>ATP</name>
        <dbReference type="ChEBI" id="CHEBI:30616"/>
    </ligand>
</feature>
<feature type="binding site" evidence="9">
    <location>
        <position position="168"/>
    </location>
    <ligand>
        <name>ATP</name>
        <dbReference type="ChEBI" id="CHEBI:30616"/>
    </ligand>
</feature>
<feature type="binding site" evidence="9">
    <location>
        <position position="307"/>
    </location>
    <ligand>
        <name>DNA</name>
        <dbReference type="ChEBI" id="CHEBI:16991"/>
    </ligand>
</feature>
<keyword evidence="3 9" id="KW-0227">DNA damage</keyword>
<reference evidence="11 12" key="1">
    <citation type="submission" date="2021-06" db="EMBL/GenBank/DDBJ databases">
        <title>Clostridia strains as spoilage organisms.</title>
        <authorList>
            <person name="Wambui J."/>
            <person name="Stephan R."/>
            <person name="Stevens M.J.A."/>
        </authorList>
    </citation>
    <scope>NUCLEOTIDE SEQUENCE [LARGE SCALE GENOMIC DNA]</scope>
    <source>
        <strain evidence="11 12">CM013</strain>
    </source>
</reference>
<dbReference type="SUPFAM" id="SSF52540">
    <property type="entry name" value="P-loop containing nucleoside triphosphate hydrolases"/>
    <property type="match status" value="1"/>
</dbReference>
<comment type="catalytic activity">
    <reaction evidence="9">
        <text>ATP + H2O = ADP + phosphate + H(+)</text>
        <dbReference type="Rhea" id="RHEA:13065"/>
        <dbReference type="ChEBI" id="CHEBI:15377"/>
        <dbReference type="ChEBI" id="CHEBI:15378"/>
        <dbReference type="ChEBI" id="CHEBI:30616"/>
        <dbReference type="ChEBI" id="CHEBI:43474"/>
        <dbReference type="ChEBI" id="CHEBI:456216"/>
    </reaction>
</comment>
<keyword evidence="11" id="KW-0347">Helicase</keyword>
<dbReference type="EC" id="3.6.4.-" evidence="9"/>
<protein>
    <recommendedName>
        <fullName evidence="9">Holliday junction branch migration complex subunit RuvB</fullName>
        <ecNumber evidence="9">3.6.4.-</ecNumber>
    </recommendedName>
</protein>
<keyword evidence="1 9" id="KW-0963">Cytoplasm</keyword>
<sequence length="340" mass="38330">MISAKSKEEDITNEYSLRPQKLKEYIGQENVKERLDIFIKAAQNRKESLDHVLLYGPPGLGKTTLANIIAKEMGGDLKVTSGPAIERGGDLAAILTTMKENDVLFIDEIHRLNRSIEEILYPAMEDYALDIVIGKGASAKSIRLDLCKFTLIGATTRIGLLTSPLRDRFGVLCSMEFYTDEELTEIIIRSSHILGCSINREGASEIARRSRGTPRIANRLLKRVRDYSEVKGHRNIDYKTARLALELLDVDDMGFDRIDNRILEAIVDSFNGGPVGVETLSYFVGEELDTIQDVYEPYLLQKGFIVRTPRGRMATEKAYIHLNKLEKFNLNKDKPTLFGE</sequence>
<dbReference type="NCBIfam" id="NF000868">
    <property type="entry name" value="PRK00080.1"/>
    <property type="match status" value="1"/>
</dbReference>
<dbReference type="Proteomes" id="UP000740830">
    <property type="component" value="Unassembled WGS sequence"/>
</dbReference>
<dbReference type="InterPro" id="IPR004605">
    <property type="entry name" value="DNA_helicase_Holl-junc_RuvB"/>
</dbReference>
<evidence type="ECO:0000256" key="8">
    <source>
        <dbReference type="ARBA" id="ARBA00023204"/>
    </source>
</evidence>
<feature type="region of interest" description="Small ATPAse domain (RuvB-S)" evidence="9">
    <location>
        <begin position="179"/>
        <end position="249"/>
    </location>
</feature>
<name>A0ABS6BZJ4_9CLOT</name>
<evidence type="ECO:0000256" key="3">
    <source>
        <dbReference type="ARBA" id="ARBA00022763"/>
    </source>
</evidence>
<dbReference type="InterPro" id="IPR041445">
    <property type="entry name" value="AAA_lid_4"/>
</dbReference>
<evidence type="ECO:0000256" key="5">
    <source>
        <dbReference type="ARBA" id="ARBA00022840"/>
    </source>
</evidence>
<keyword evidence="7 9" id="KW-0233">DNA recombination</keyword>
<feature type="region of interest" description="Head domain (RuvB-H)" evidence="9">
    <location>
        <begin position="252"/>
        <end position="340"/>
    </location>
</feature>
<evidence type="ECO:0000256" key="7">
    <source>
        <dbReference type="ARBA" id="ARBA00023172"/>
    </source>
</evidence>
<dbReference type="HAMAP" id="MF_00016">
    <property type="entry name" value="DNA_HJ_migration_RuvB"/>
    <property type="match status" value="1"/>
</dbReference>
<dbReference type="SMART" id="SM00382">
    <property type="entry name" value="AAA"/>
    <property type="match status" value="1"/>
</dbReference>
<feature type="binding site" evidence="9">
    <location>
        <position position="63"/>
    </location>
    <ligand>
        <name>ATP</name>
        <dbReference type="ChEBI" id="CHEBI:30616"/>
    </ligand>
</feature>
<keyword evidence="5 9" id="KW-0067">ATP-binding</keyword>
<keyword evidence="4 9" id="KW-0378">Hydrolase</keyword>
<dbReference type="EMBL" id="JAHLDG010000001">
    <property type="protein sequence ID" value="MBU3218631.1"/>
    <property type="molecule type" value="Genomic_DNA"/>
</dbReference>
<comment type="subunit">
    <text evidence="9">Homohexamer. Forms an RuvA(8)-RuvB(12)-Holliday junction (HJ) complex. HJ DNA is sandwiched between 2 RuvA tetramers; dsDNA enters through RuvA and exits via RuvB. An RuvB hexamer assembles on each DNA strand where it exits the tetramer. Each RuvB hexamer is contacted by two RuvA subunits (via domain III) on 2 adjacent RuvB subunits; this complex drives branch migration. In the full resolvosome a probable DNA-RuvA(4)-RuvB(12)-RuvC(2) complex forms which resolves the HJ.</text>
</comment>
<dbReference type="Pfam" id="PF05491">
    <property type="entry name" value="WHD_RuvB"/>
    <property type="match status" value="1"/>
</dbReference>
<feature type="domain" description="AAA+ ATPase" evidence="10">
    <location>
        <begin position="48"/>
        <end position="179"/>
    </location>
</feature>
<dbReference type="InterPro" id="IPR036390">
    <property type="entry name" value="WH_DNA-bd_sf"/>
</dbReference>
<dbReference type="InterPro" id="IPR003593">
    <property type="entry name" value="AAA+_ATPase"/>
</dbReference>
<evidence type="ECO:0000256" key="9">
    <source>
        <dbReference type="HAMAP-Rule" id="MF_00016"/>
    </source>
</evidence>
<gene>
    <name evidence="9 11" type="primary">ruvB</name>
    <name evidence="11" type="ORF">KPL27_00720</name>
</gene>
<evidence type="ECO:0000313" key="12">
    <source>
        <dbReference type="Proteomes" id="UP000740830"/>
    </source>
</evidence>
<feature type="binding site" evidence="9">
    <location>
        <position position="64"/>
    </location>
    <ligand>
        <name>ATP</name>
        <dbReference type="ChEBI" id="CHEBI:30616"/>
    </ligand>
</feature>
<keyword evidence="6 9" id="KW-0238">DNA-binding</keyword>
<dbReference type="Pfam" id="PF05496">
    <property type="entry name" value="RuvB_N"/>
    <property type="match status" value="1"/>
</dbReference>
<dbReference type="GO" id="GO:0003678">
    <property type="term" value="F:DNA helicase activity"/>
    <property type="evidence" value="ECO:0007669"/>
    <property type="project" value="UniProtKB-EC"/>
</dbReference>
<comment type="caution">
    <text evidence="11">The sequence shown here is derived from an EMBL/GenBank/DDBJ whole genome shotgun (WGS) entry which is preliminary data.</text>
</comment>
<feature type="binding site" evidence="9">
    <location>
        <position position="215"/>
    </location>
    <ligand>
        <name>ATP</name>
        <dbReference type="ChEBI" id="CHEBI:30616"/>
    </ligand>
</feature>
<proteinExistence type="inferred from homology"/>
<keyword evidence="8 9" id="KW-0234">DNA repair</keyword>
<dbReference type="Gene3D" id="1.10.10.10">
    <property type="entry name" value="Winged helix-like DNA-binding domain superfamily/Winged helix DNA-binding domain"/>
    <property type="match status" value="1"/>
</dbReference>
<organism evidence="11 12">
    <name type="scientific">Clostridium algidicarnis</name>
    <dbReference type="NCBI Taxonomy" id="37659"/>
    <lineage>
        <taxon>Bacteria</taxon>
        <taxon>Bacillati</taxon>
        <taxon>Bacillota</taxon>
        <taxon>Clostridia</taxon>
        <taxon>Eubacteriales</taxon>
        <taxon>Clostridiaceae</taxon>
        <taxon>Clostridium</taxon>
    </lineage>
</organism>
<dbReference type="Gene3D" id="1.10.8.60">
    <property type="match status" value="1"/>
</dbReference>
<dbReference type="SUPFAM" id="SSF46785">
    <property type="entry name" value="Winged helix' DNA-binding domain"/>
    <property type="match status" value="1"/>
</dbReference>
<evidence type="ECO:0000256" key="2">
    <source>
        <dbReference type="ARBA" id="ARBA00022741"/>
    </source>
</evidence>
<dbReference type="InterPro" id="IPR036388">
    <property type="entry name" value="WH-like_DNA-bd_sf"/>
</dbReference>
<dbReference type="Gene3D" id="3.40.50.300">
    <property type="entry name" value="P-loop containing nucleotide triphosphate hydrolases"/>
    <property type="match status" value="1"/>
</dbReference>
<evidence type="ECO:0000259" key="10">
    <source>
        <dbReference type="SMART" id="SM00382"/>
    </source>
</evidence>
<dbReference type="PANTHER" id="PTHR42848:SF1">
    <property type="entry name" value="HOLLIDAY JUNCTION BRANCH MIGRATION COMPLEX SUBUNIT RUVB"/>
    <property type="match status" value="1"/>
</dbReference>
<feature type="binding site" evidence="9">
    <location>
        <position position="17"/>
    </location>
    <ligand>
        <name>ATP</name>
        <dbReference type="ChEBI" id="CHEBI:30616"/>
    </ligand>
</feature>
<accession>A0ABS6BZJ4</accession>
<feature type="binding site" evidence="9">
    <location>
        <position position="178"/>
    </location>
    <ligand>
        <name>ATP</name>
        <dbReference type="ChEBI" id="CHEBI:30616"/>
    </ligand>
</feature>
<comment type="domain">
    <text evidence="9">Has 3 domains, the large (RuvB-L) and small ATPase (RuvB-S) domains and the C-terminal head (RuvB-H) domain. The head domain binds DNA, while the ATPase domains jointly bind ATP, ADP or are empty depending on the state of the subunit in the translocation cycle. During a single DNA translocation step the structure of each domain remains the same, but their relative positions change.</text>
</comment>
<comment type="function">
    <text evidence="9">The RuvA-RuvB-RuvC complex processes Holliday junction (HJ) DNA during genetic recombination and DNA repair, while the RuvA-RuvB complex plays an important role in the rescue of blocked DNA replication forks via replication fork reversal (RFR). RuvA specifically binds to HJ cruciform DNA, conferring on it an open structure. The RuvB hexamer acts as an ATP-dependent pump, pulling dsDNA into and through the RuvAB complex. RuvB forms 2 homohexamers on either side of HJ DNA bound by 1 or 2 RuvA tetramers; 4 subunits per hexamer contact DNA at a time. Coordinated motions by a converter formed by DNA-disengaged RuvB subunits stimulates ATP hydrolysis and nucleotide exchange. Immobilization of the converter enables RuvB to convert the ATP-contained energy into a lever motion, pulling 2 nucleotides of DNA out of the RuvA tetramer per ATP hydrolyzed, thus driving DNA branch migration. The RuvB motors rotate together with the DNA substrate, which together with the progressing nucleotide cycle form the mechanistic basis for DNA recombination by continuous HJ branch migration. Branch migration allows RuvC to scan DNA until it finds its consensus sequence, where it cleaves and resolves cruciform DNA.</text>
</comment>
<evidence type="ECO:0000313" key="11">
    <source>
        <dbReference type="EMBL" id="MBU3218631.1"/>
    </source>
</evidence>
<dbReference type="InterPro" id="IPR027417">
    <property type="entry name" value="P-loop_NTPase"/>
</dbReference>
<dbReference type="GeneID" id="75091519"/>
<dbReference type="InterPro" id="IPR008823">
    <property type="entry name" value="RuvB_wg_C"/>
</dbReference>
<dbReference type="Pfam" id="PF17864">
    <property type="entry name" value="AAA_lid_4"/>
    <property type="match status" value="1"/>
</dbReference>
<feature type="binding site" evidence="9">
    <location>
        <position position="312"/>
    </location>
    <ligand>
        <name>DNA</name>
        <dbReference type="ChEBI" id="CHEBI:16991"/>
    </ligand>
</feature>
<dbReference type="PANTHER" id="PTHR42848">
    <property type="match status" value="1"/>
</dbReference>
<feature type="binding site" evidence="9">
    <location>
        <position position="18"/>
    </location>
    <ligand>
        <name>ATP</name>
        <dbReference type="ChEBI" id="CHEBI:30616"/>
    </ligand>
</feature>
<dbReference type="InterPro" id="IPR008824">
    <property type="entry name" value="RuvB-like_N"/>
</dbReference>
<comment type="subcellular location">
    <subcellularLocation>
        <location evidence="9">Cytoplasm</location>
    </subcellularLocation>
</comment>
<keyword evidence="12" id="KW-1185">Reference proteome</keyword>
<feature type="binding site" evidence="9">
    <location>
        <position position="63"/>
    </location>
    <ligand>
        <name>Mg(2+)</name>
        <dbReference type="ChEBI" id="CHEBI:18420"/>
    </ligand>
</feature>
<evidence type="ECO:0000256" key="6">
    <source>
        <dbReference type="ARBA" id="ARBA00023125"/>
    </source>
</evidence>
<dbReference type="RefSeq" id="WP_157469731.1">
    <property type="nucleotide sequence ID" value="NZ_JAHLDG010000001.1"/>
</dbReference>
<feature type="binding site" evidence="9">
    <location>
        <begin position="125"/>
        <end position="127"/>
    </location>
    <ligand>
        <name>ATP</name>
        <dbReference type="ChEBI" id="CHEBI:30616"/>
    </ligand>
</feature>
<evidence type="ECO:0000256" key="1">
    <source>
        <dbReference type="ARBA" id="ARBA00022490"/>
    </source>
</evidence>
<comment type="similarity">
    <text evidence="9">Belongs to the RuvB family.</text>
</comment>
<comment type="caution">
    <text evidence="9">Lacks conserved residue(s) required for the propagation of feature annotation.</text>
</comment>